<comment type="caution">
    <text evidence="2">The sequence shown here is derived from an EMBL/GenBank/DDBJ whole genome shotgun (WGS) entry which is preliminary data.</text>
</comment>
<evidence type="ECO:0000256" key="1">
    <source>
        <dbReference type="SAM" id="Coils"/>
    </source>
</evidence>
<evidence type="ECO:0008006" key="4">
    <source>
        <dbReference type="Google" id="ProtNLM"/>
    </source>
</evidence>
<reference evidence="2 3" key="1">
    <citation type="submission" date="2021-03" db="EMBL/GenBank/DDBJ databases">
        <title>Enterococcal diversity collection.</title>
        <authorList>
            <person name="Gilmore M.S."/>
            <person name="Schwartzman J."/>
            <person name="Van Tyne D."/>
            <person name="Martin M."/>
            <person name="Earl A.M."/>
            <person name="Manson A.L."/>
            <person name="Straub T."/>
            <person name="Salamzade R."/>
            <person name="Saavedra J."/>
            <person name="Lebreton F."/>
            <person name="Prichula J."/>
            <person name="Schaufler K."/>
            <person name="Gaca A."/>
            <person name="Sgardioli B."/>
            <person name="Wagenaar J."/>
            <person name="Strong T."/>
        </authorList>
    </citation>
    <scope>NUCLEOTIDE SEQUENCE [LARGE SCALE GENOMIC DNA]</scope>
    <source>
        <strain evidence="2 3">669A</strain>
    </source>
</reference>
<keyword evidence="3" id="KW-1185">Reference proteome</keyword>
<evidence type="ECO:0000313" key="3">
    <source>
        <dbReference type="Proteomes" id="UP000664601"/>
    </source>
</evidence>
<organism evidence="2 3">
    <name type="scientific">Candidatus Enterococcus moelleringii</name>
    <dbReference type="NCBI Taxonomy" id="2815325"/>
    <lineage>
        <taxon>Bacteria</taxon>
        <taxon>Bacillati</taxon>
        <taxon>Bacillota</taxon>
        <taxon>Bacilli</taxon>
        <taxon>Lactobacillales</taxon>
        <taxon>Enterococcaceae</taxon>
        <taxon>Enterococcus</taxon>
    </lineage>
</organism>
<proteinExistence type="predicted"/>
<name>A0ABS3L8J1_9ENTE</name>
<feature type="coiled-coil region" evidence="1">
    <location>
        <begin position="67"/>
        <end position="94"/>
    </location>
</feature>
<keyword evidence="1" id="KW-0175">Coiled coil</keyword>
<dbReference type="RefSeq" id="WP_207672868.1">
    <property type="nucleotide sequence ID" value="NZ_JAFREM010000012.1"/>
</dbReference>
<gene>
    <name evidence="2" type="ORF">JZO70_07175</name>
</gene>
<dbReference type="Proteomes" id="UP000664601">
    <property type="component" value="Unassembled WGS sequence"/>
</dbReference>
<sequence length="185" mass="21876">MKFRPSEIEHPIKMYIRRDLGITVEQFGKVAGIPQSTLATWIKRERRVEKLPIDFYSSLATVSEKKIEEVYRELLQWQQNYDRYKQERLQLLQDEKPMFALAAEEGTKIYRLYRSRKEETRLLEPAKKLRKAIDKLDGESFIQVMIEIYGNVAQPMPTWLAQTFSNKAQIKEVGQAFYNELLIKG</sequence>
<accession>A0ABS3L8J1</accession>
<evidence type="ECO:0000313" key="2">
    <source>
        <dbReference type="EMBL" id="MBO1305935.1"/>
    </source>
</evidence>
<dbReference type="EMBL" id="JAFREM010000012">
    <property type="protein sequence ID" value="MBO1305935.1"/>
    <property type="molecule type" value="Genomic_DNA"/>
</dbReference>
<protein>
    <recommendedName>
        <fullName evidence="4">HTH cro/C1-type domain-containing protein</fullName>
    </recommendedName>
</protein>